<feature type="domain" description="DUF58" evidence="2">
    <location>
        <begin position="187"/>
        <end position="301"/>
    </location>
</feature>
<dbReference type="Pfam" id="PF01882">
    <property type="entry name" value="DUF58"/>
    <property type="match status" value="1"/>
</dbReference>
<evidence type="ECO:0000259" key="2">
    <source>
        <dbReference type="Pfam" id="PF01882"/>
    </source>
</evidence>
<feature type="transmembrane region" description="Helical" evidence="1">
    <location>
        <begin position="6"/>
        <end position="24"/>
    </location>
</feature>
<dbReference type="Proteomes" id="UP000609346">
    <property type="component" value="Unassembled WGS sequence"/>
</dbReference>
<evidence type="ECO:0000313" key="3">
    <source>
        <dbReference type="EMBL" id="MBD3919152.1"/>
    </source>
</evidence>
<organism evidence="3 4">
    <name type="scientific">Paenibacillus terricola</name>
    <dbReference type="NCBI Taxonomy" id="2763503"/>
    <lineage>
        <taxon>Bacteria</taxon>
        <taxon>Bacillati</taxon>
        <taxon>Bacillota</taxon>
        <taxon>Bacilli</taxon>
        <taxon>Bacillales</taxon>
        <taxon>Paenibacillaceae</taxon>
        <taxon>Paenibacillus</taxon>
    </lineage>
</organism>
<evidence type="ECO:0000313" key="4">
    <source>
        <dbReference type="Proteomes" id="UP000609346"/>
    </source>
</evidence>
<evidence type="ECO:0000256" key="1">
    <source>
        <dbReference type="SAM" id="Phobius"/>
    </source>
</evidence>
<gene>
    <name evidence="3" type="ORF">H8B09_10330</name>
</gene>
<accession>A0ABR8MT54</accession>
<keyword evidence="1" id="KW-0472">Membrane</keyword>
<dbReference type="PANTHER" id="PTHR34351:SF2">
    <property type="entry name" value="DUF58 DOMAIN-CONTAINING PROTEIN"/>
    <property type="match status" value="1"/>
</dbReference>
<keyword evidence="1" id="KW-1133">Transmembrane helix</keyword>
<dbReference type="RefSeq" id="WP_191203419.1">
    <property type="nucleotide sequence ID" value="NZ_JACXZA010000002.1"/>
</dbReference>
<sequence length="367" mass="42052">MTAYWFLIISVFIVIIQNRVFKIMSLHRVRYSRQFDRRTCFEGDEVALVETITNEKRFPLPWLRVESLLSSSLRFGHDHSTNLDISSGQFLQNHRSFFSLMPWRRIRRTHRVTAIRRGCYKLSTVTLSAGDLFGLSADSNTMTFSEQLIVYPQLVLPDDLALPPRSWQGDMSVKRWVVEDPFRRIGVRPYRAGDSLRQVNWSATARTGDLQVHQLDTTADYNVLIVLNVEDHAEVWRTINDVETIEQGIRIAAGTASHLIRNGMEAGFASNGILVDDLQSEVYVPPSGGEPHLYALLETMSMLLVERQLPFHDYLKLLAERLDRPTDLLLLTTYTDDRVIEAIDRLSIEGHRIVVRNLLPESEANAS</sequence>
<keyword evidence="1" id="KW-0812">Transmembrane</keyword>
<comment type="caution">
    <text evidence="3">The sequence shown here is derived from an EMBL/GenBank/DDBJ whole genome shotgun (WGS) entry which is preliminary data.</text>
</comment>
<reference evidence="3 4" key="1">
    <citation type="submission" date="2020-09" db="EMBL/GenBank/DDBJ databases">
        <title>Paenibacillus sp. strain PR3 16S rRNA gene Genome sequencing and assembly.</title>
        <authorList>
            <person name="Kim J."/>
        </authorList>
    </citation>
    <scope>NUCLEOTIDE SEQUENCE [LARGE SCALE GENOMIC DNA]</scope>
    <source>
        <strain evidence="3 4">PR3</strain>
    </source>
</reference>
<dbReference type="InterPro" id="IPR002881">
    <property type="entry name" value="DUF58"/>
</dbReference>
<protein>
    <submittedName>
        <fullName evidence="3">DUF58 domain-containing protein</fullName>
    </submittedName>
</protein>
<keyword evidence="4" id="KW-1185">Reference proteome</keyword>
<name>A0ABR8MT54_9BACL</name>
<dbReference type="PANTHER" id="PTHR34351">
    <property type="entry name" value="SLR1927 PROTEIN-RELATED"/>
    <property type="match status" value="1"/>
</dbReference>
<dbReference type="EMBL" id="JACXZA010000002">
    <property type="protein sequence ID" value="MBD3919152.1"/>
    <property type="molecule type" value="Genomic_DNA"/>
</dbReference>
<proteinExistence type="predicted"/>